<keyword evidence="2" id="KW-0812">Transmembrane</keyword>
<dbReference type="STRING" id="1054147.F4PSA0"/>
<accession>F4PSA0</accession>
<feature type="compositionally biased region" description="Low complexity" evidence="1">
    <location>
        <begin position="64"/>
        <end position="73"/>
    </location>
</feature>
<evidence type="ECO:0008006" key="5">
    <source>
        <dbReference type="Google" id="ProtNLM"/>
    </source>
</evidence>
<dbReference type="Proteomes" id="UP000007797">
    <property type="component" value="Unassembled WGS sequence"/>
</dbReference>
<feature type="transmembrane region" description="Helical" evidence="2">
    <location>
        <begin position="130"/>
        <end position="147"/>
    </location>
</feature>
<feature type="transmembrane region" description="Helical" evidence="2">
    <location>
        <begin position="260"/>
        <end position="279"/>
    </location>
</feature>
<evidence type="ECO:0000313" key="4">
    <source>
        <dbReference type="Proteomes" id="UP000007797"/>
    </source>
</evidence>
<dbReference type="AlphaFoldDB" id="F4PSA0"/>
<keyword evidence="2" id="KW-0472">Membrane</keyword>
<dbReference type="RefSeq" id="XP_004358496.1">
    <property type="nucleotide sequence ID" value="XM_004358439.1"/>
</dbReference>
<evidence type="ECO:0000256" key="2">
    <source>
        <dbReference type="SAM" id="Phobius"/>
    </source>
</evidence>
<name>F4PSA0_CACFS</name>
<dbReference type="EMBL" id="GL883010">
    <property type="protein sequence ID" value="EGG20646.1"/>
    <property type="molecule type" value="Genomic_DNA"/>
</dbReference>
<feature type="transmembrane region" description="Helical" evidence="2">
    <location>
        <begin position="159"/>
        <end position="179"/>
    </location>
</feature>
<keyword evidence="4" id="KW-1185">Reference proteome</keyword>
<feature type="region of interest" description="Disordered" evidence="1">
    <location>
        <begin position="220"/>
        <end position="251"/>
    </location>
</feature>
<reference evidence="4" key="1">
    <citation type="journal article" date="2011" name="Genome Res.">
        <title>Phylogeny-wide analysis of social amoeba genomes highlights ancient origins for complex intercellular communication.</title>
        <authorList>
            <person name="Heidel A.J."/>
            <person name="Lawal H.M."/>
            <person name="Felder M."/>
            <person name="Schilde C."/>
            <person name="Helps N.R."/>
            <person name="Tunggal B."/>
            <person name="Rivero F."/>
            <person name="John U."/>
            <person name="Schleicher M."/>
            <person name="Eichinger L."/>
            <person name="Platzer M."/>
            <person name="Noegel A.A."/>
            <person name="Schaap P."/>
            <person name="Gloeckner G."/>
        </authorList>
    </citation>
    <scope>NUCLEOTIDE SEQUENCE [LARGE SCALE GENOMIC DNA]</scope>
    <source>
        <strain evidence="4">SH3</strain>
    </source>
</reference>
<proteinExistence type="predicted"/>
<protein>
    <recommendedName>
        <fullName evidence="5">Transmembrane protein</fullName>
    </recommendedName>
</protein>
<dbReference type="GeneID" id="14873418"/>
<gene>
    <name evidence="3" type="ORF">DFA_00507</name>
</gene>
<sequence>MKRNQTKDKTKQQETKPSNKTAQPITSDEETDDTLVIDQSVTKKKEQNGVKSNDQKQQNGETNTSTTTTATATSAAASTSVDTSVDTKKSTNKYKTVIKFTLLFLMVPLLFSMPLILRSAGEAVANNREYLYYIWALYAVIWAALIYNKRKTTSISSFVNHNLQWLIAALGAFIVLDIPKMIQQVDLRREVLFVWCTLTWIPNIILYYFDDTNYYDKEAKEEERSQRKKKKDEEKRAKLEEKRRRRQQERMDRYTPNQRMLLNASIYFGIALLVALLAWQTYRWYLKTQQNIEERIRLTPGHVEPEPEFHFDD</sequence>
<evidence type="ECO:0000256" key="1">
    <source>
        <dbReference type="SAM" id="MobiDB-lite"/>
    </source>
</evidence>
<dbReference type="OrthoDB" id="19260at2759"/>
<feature type="transmembrane region" description="Helical" evidence="2">
    <location>
        <begin position="191"/>
        <end position="209"/>
    </location>
</feature>
<feature type="compositionally biased region" description="Polar residues" evidence="1">
    <location>
        <begin position="49"/>
        <end position="63"/>
    </location>
</feature>
<feature type="transmembrane region" description="Helical" evidence="2">
    <location>
        <begin position="97"/>
        <end position="118"/>
    </location>
</feature>
<dbReference type="KEGG" id="dfa:DFA_00507"/>
<organism evidence="3 4">
    <name type="scientific">Cavenderia fasciculata</name>
    <name type="common">Slime mold</name>
    <name type="synonym">Dictyostelium fasciculatum</name>
    <dbReference type="NCBI Taxonomy" id="261658"/>
    <lineage>
        <taxon>Eukaryota</taxon>
        <taxon>Amoebozoa</taxon>
        <taxon>Evosea</taxon>
        <taxon>Eumycetozoa</taxon>
        <taxon>Dictyostelia</taxon>
        <taxon>Acytosteliales</taxon>
        <taxon>Cavenderiaceae</taxon>
        <taxon>Cavenderia</taxon>
    </lineage>
</organism>
<keyword evidence="2" id="KW-1133">Transmembrane helix</keyword>
<feature type="compositionally biased region" description="Basic and acidic residues" evidence="1">
    <location>
        <begin position="1"/>
        <end position="14"/>
    </location>
</feature>
<evidence type="ECO:0000313" key="3">
    <source>
        <dbReference type="EMBL" id="EGG20646.1"/>
    </source>
</evidence>
<feature type="region of interest" description="Disordered" evidence="1">
    <location>
        <begin position="1"/>
        <end position="73"/>
    </location>
</feature>